<evidence type="ECO:0000313" key="2">
    <source>
        <dbReference type="EMBL" id="GAA97407.1"/>
    </source>
</evidence>
<proteinExistence type="predicted"/>
<dbReference type="HOGENOM" id="CLU_048121_2_0_1"/>
<reference evidence="2 3" key="1">
    <citation type="journal article" date="2011" name="J. Gen. Appl. Microbiol.">
        <title>Draft genome sequencing of the enigmatic basidiomycete Mixia osmundae.</title>
        <authorList>
            <person name="Nishida H."/>
            <person name="Nagatsuka Y."/>
            <person name="Sugiyama J."/>
        </authorList>
    </citation>
    <scope>NUCLEOTIDE SEQUENCE [LARGE SCALE GENOMIC DNA]</scope>
    <source>
        <strain evidence="3">CBS 9802 / IAM 14324 / JCM 22182 / KY 12970</strain>
    </source>
</reference>
<accession>G7E3J7</accession>
<evidence type="ECO:0000313" key="3">
    <source>
        <dbReference type="Proteomes" id="UP000009131"/>
    </source>
</evidence>
<protein>
    <recommendedName>
        <fullName evidence="4">Phospholipid/glycerol acyltransferase domain-containing protein</fullName>
    </recommendedName>
</protein>
<dbReference type="Proteomes" id="UP000009131">
    <property type="component" value="Unassembled WGS sequence"/>
</dbReference>
<dbReference type="EMBL" id="BABT02000119">
    <property type="protein sequence ID" value="GAA97407.1"/>
    <property type="molecule type" value="Genomic_DNA"/>
</dbReference>
<evidence type="ECO:0000256" key="1">
    <source>
        <dbReference type="SAM" id="Phobius"/>
    </source>
</evidence>
<comment type="caution">
    <text evidence="2">The sequence shown here is derived from an EMBL/GenBank/DDBJ whole genome shotgun (WGS) entry which is preliminary data.</text>
</comment>
<dbReference type="FunCoup" id="G7E3J7">
    <property type="interactions" value="41"/>
</dbReference>
<organism evidence="2 3">
    <name type="scientific">Mixia osmundae (strain CBS 9802 / IAM 14324 / JCM 22182 / KY 12970)</name>
    <dbReference type="NCBI Taxonomy" id="764103"/>
    <lineage>
        <taxon>Eukaryota</taxon>
        <taxon>Fungi</taxon>
        <taxon>Dikarya</taxon>
        <taxon>Basidiomycota</taxon>
        <taxon>Pucciniomycotina</taxon>
        <taxon>Mixiomycetes</taxon>
        <taxon>Mixiales</taxon>
        <taxon>Mixiaceae</taxon>
        <taxon>Mixia</taxon>
    </lineage>
</organism>
<keyword evidence="1" id="KW-1133">Transmembrane helix</keyword>
<name>G7E3J7_MIXOS</name>
<keyword evidence="3" id="KW-1185">Reference proteome</keyword>
<dbReference type="eggNOG" id="ENOG502S38G">
    <property type="taxonomic scope" value="Eukaryota"/>
</dbReference>
<dbReference type="STRING" id="764103.G7E3J7"/>
<dbReference type="OrthoDB" id="272512at2759"/>
<feature type="transmembrane region" description="Helical" evidence="1">
    <location>
        <begin position="37"/>
        <end position="60"/>
    </location>
</feature>
<evidence type="ECO:0008006" key="4">
    <source>
        <dbReference type="Google" id="ProtNLM"/>
    </source>
</evidence>
<dbReference type="InParanoid" id="G7E3J7"/>
<dbReference type="RefSeq" id="XP_014567996.1">
    <property type="nucleotide sequence ID" value="XM_014712510.1"/>
</dbReference>
<gene>
    <name evidence="2" type="primary">Mo04085</name>
    <name evidence="2" type="ORF">E5Q_04085</name>
</gene>
<keyword evidence="1" id="KW-0812">Transmembrane</keyword>
<dbReference type="AlphaFoldDB" id="G7E3J7"/>
<sequence length="330" mass="36226">MERLSKWRDAGTGIAPFVGALAPGSDDAQASVLLRPLLLGCAAIKCALLLGMLVQYALLVELPLLVFADLGVWQTWHTRVRARDALFLMGFLRLGSEVVSLQRRQGRHWSSKRPGPADLIAYNASSLVDLLWLAAAFAPSYVVPVVSTPASGNQSKVLGFQRTTLLGALWRTSSVPTRTPSSPLLDLTSCQTSARRALSFSPEATTSNNRCLLRFPDFTDVRAKPKTVTHIIAFKHDAPSRYSPTVTLPVKLEAYQTVSLAKSVFQICLAPLPWRQVSVRRLASDESIDLSAARWEELADRLSTLAKLKRVGISVRDKQGFVEYASKAKR</sequence>
<reference evidence="2 3" key="2">
    <citation type="journal article" date="2012" name="Open Biol.">
        <title>Characteristics of nucleosomes and linker DNA regions on the genome of the basidiomycete Mixia osmundae revealed by mono- and dinucleosome mapping.</title>
        <authorList>
            <person name="Nishida H."/>
            <person name="Kondo S."/>
            <person name="Matsumoto T."/>
            <person name="Suzuki Y."/>
            <person name="Yoshikawa H."/>
            <person name="Taylor T.D."/>
            <person name="Sugiyama J."/>
        </authorList>
    </citation>
    <scope>NUCLEOTIDE SEQUENCE [LARGE SCALE GENOMIC DNA]</scope>
    <source>
        <strain evidence="3">CBS 9802 / IAM 14324 / JCM 22182 / KY 12970</strain>
    </source>
</reference>
<keyword evidence="1" id="KW-0472">Membrane</keyword>